<evidence type="ECO:0000313" key="3">
    <source>
        <dbReference type="Proteomes" id="UP000054988"/>
    </source>
</evidence>
<keyword evidence="1" id="KW-1133">Transmembrane helix</keyword>
<sequence length="172" mass="18686">MTYGSSDTRDPSGPNFALYSVGANISLAYSISSMIVNLALTLLTAGRIWWIHRQVRAHGVHTSDKTFSTVSRLILESGSLYPLISIIGVILVNVPQPYWIPIDCYPLSSLTAGIAPTLIMVRAKLGKNVESLQEHVSDIRFTSRPAPRESQVQANSIGNFTTTRVDVQGGGE</sequence>
<keyword evidence="1" id="KW-0472">Membrane</keyword>
<dbReference type="AlphaFoldDB" id="A0A0W0G6F2"/>
<gene>
    <name evidence="2" type="ORF">WG66_3263</name>
</gene>
<evidence type="ECO:0000313" key="2">
    <source>
        <dbReference type="EMBL" id="KTB44150.1"/>
    </source>
</evidence>
<protein>
    <submittedName>
        <fullName evidence="2">Uncharacterized protein</fullName>
    </submittedName>
</protein>
<proteinExistence type="predicted"/>
<keyword evidence="1" id="KW-0812">Transmembrane</keyword>
<dbReference type="Proteomes" id="UP000054988">
    <property type="component" value="Unassembled WGS sequence"/>
</dbReference>
<dbReference type="EMBL" id="LATX01000986">
    <property type="protein sequence ID" value="KTB44150.1"/>
    <property type="molecule type" value="Genomic_DNA"/>
</dbReference>
<name>A0A0W0G6F2_MONRR</name>
<accession>A0A0W0G6F2</accession>
<evidence type="ECO:0000256" key="1">
    <source>
        <dbReference type="SAM" id="Phobius"/>
    </source>
</evidence>
<reference evidence="2 3" key="1">
    <citation type="submission" date="2015-12" db="EMBL/GenBank/DDBJ databases">
        <title>Draft genome sequence of Moniliophthora roreri, the causal agent of frosty pod rot of cacao.</title>
        <authorList>
            <person name="Aime M.C."/>
            <person name="Diaz-Valderrama J.R."/>
            <person name="Kijpornyongpan T."/>
            <person name="Phillips-Mora W."/>
        </authorList>
    </citation>
    <scope>NUCLEOTIDE SEQUENCE [LARGE SCALE GENOMIC DNA]</scope>
    <source>
        <strain evidence="2 3">MCA 2952</strain>
    </source>
</reference>
<comment type="caution">
    <text evidence="2">The sequence shown here is derived from an EMBL/GenBank/DDBJ whole genome shotgun (WGS) entry which is preliminary data.</text>
</comment>
<feature type="transmembrane region" description="Helical" evidence="1">
    <location>
        <begin position="73"/>
        <end position="92"/>
    </location>
</feature>
<organism evidence="2 3">
    <name type="scientific">Moniliophthora roreri</name>
    <name type="common">Frosty pod rot fungus</name>
    <name type="synonym">Monilia roreri</name>
    <dbReference type="NCBI Taxonomy" id="221103"/>
    <lineage>
        <taxon>Eukaryota</taxon>
        <taxon>Fungi</taxon>
        <taxon>Dikarya</taxon>
        <taxon>Basidiomycota</taxon>
        <taxon>Agaricomycotina</taxon>
        <taxon>Agaricomycetes</taxon>
        <taxon>Agaricomycetidae</taxon>
        <taxon>Agaricales</taxon>
        <taxon>Marasmiineae</taxon>
        <taxon>Marasmiaceae</taxon>
        <taxon>Moniliophthora</taxon>
    </lineage>
</organism>
<feature type="transmembrane region" description="Helical" evidence="1">
    <location>
        <begin position="27"/>
        <end position="52"/>
    </location>
</feature>
<feature type="transmembrane region" description="Helical" evidence="1">
    <location>
        <begin position="98"/>
        <end position="121"/>
    </location>
</feature>